<dbReference type="PANTHER" id="PTHR47963:SF9">
    <property type="entry name" value="CRISPR-ASSOCIATED ENDONUCLEASE_HELICASE CAS3"/>
    <property type="match status" value="1"/>
</dbReference>
<proteinExistence type="predicted"/>
<evidence type="ECO:0000256" key="5">
    <source>
        <dbReference type="ARBA" id="ARBA00023118"/>
    </source>
</evidence>
<protein>
    <submittedName>
        <fullName evidence="7">CRISPR-associated helicase Cas3</fullName>
    </submittedName>
</protein>
<dbReference type="EMBL" id="QJKI01000001">
    <property type="protein sequence ID" value="PXX81878.1"/>
    <property type="molecule type" value="Genomic_DNA"/>
</dbReference>
<evidence type="ECO:0000313" key="7">
    <source>
        <dbReference type="EMBL" id="PXX81878.1"/>
    </source>
</evidence>
<keyword evidence="2" id="KW-0378">Hydrolase</keyword>
<dbReference type="GO" id="GO:0016787">
    <property type="term" value="F:hydrolase activity"/>
    <property type="evidence" value="ECO:0007669"/>
    <property type="project" value="UniProtKB-KW"/>
</dbReference>
<evidence type="ECO:0000313" key="8">
    <source>
        <dbReference type="Proteomes" id="UP000247555"/>
    </source>
</evidence>
<dbReference type="InterPro" id="IPR054712">
    <property type="entry name" value="Cas3-like_dom"/>
</dbReference>
<evidence type="ECO:0000256" key="2">
    <source>
        <dbReference type="ARBA" id="ARBA00022801"/>
    </source>
</evidence>
<dbReference type="AlphaFoldDB" id="A0A318KYA2"/>
<gene>
    <name evidence="7" type="ORF">DFR34_101107</name>
</gene>
<reference evidence="7 8" key="1">
    <citation type="submission" date="2018-05" db="EMBL/GenBank/DDBJ databases">
        <title>Genomic Encyclopedia of Type Strains, Phase IV (KMG-IV): sequencing the most valuable type-strain genomes for metagenomic binning, comparative biology and taxonomic classification.</title>
        <authorList>
            <person name="Goeker M."/>
        </authorList>
    </citation>
    <scope>NUCLEOTIDE SEQUENCE [LARGE SCALE GENOMIC DNA]</scope>
    <source>
        <strain evidence="7 8">DSM 29661</strain>
    </source>
</reference>
<keyword evidence="3" id="KW-0347">Helicase</keyword>
<evidence type="ECO:0000256" key="1">
    <source>
        <dbReference type="ARBA" id="ARBA00022741"/>
    </source>
</evidence>
<evidence type="ECO:0000256" key="4">
    <source>
        <dbReference type="ARBA" id="ARBA00022840"/>
    </source>
</evidence>
<keyword evidence="8" id="KW-1185">Reference proteome</keyword>
<dbReference type="GO" id="GO:0003724">
    <property type="term" value="F:RNA helicase activity"/>
    <property type="evidence" value="ECO:0007669"/>
    <property type="project" value="TreeGrafter"/>
</dbReference>
<feature type="domain" description="Helicase C-terminal" evidence="6">
    <location>
        <begin position="139"/>
        <end position="231"/>
    </location>
</feature>
<dbReference type="InterPro" id="IPR001650">
    <property type="entry name" value="Helicase_C-like"/>
</dbReference>
<dbReference type="Gene3D" id="3.40.50.300">
    <property type="entry name" value="P-loop containing nucleotide triphosphate hydrolases"/>
    <property type="match status" value="2"/>
</dbReference>
<organism evidence="7 8">
    <name type="scientific">Rivihabitans pingtungensis</name>
    <dbReference type="NCBI Taxonomy" id="1054498"/>
    <lineage>
        <taxon>Bacteria</taxon>
        <taxon>Pseudomonadati</taxon>
        <taxon>Pseudomonadota</taxon>
        <taxon>Betaproteobacteria</taxon>
        <taxon>Neisseriales</taxon>
        <taxon>Aquaspirillaceae</taxon>
        <taxon>Rivihabitans</taxon>
    </lineage>
</organism>
<comment type="caution">
    <text evidence="7">The sequence shown here is derived from an EMBL/GenBank/DDBJ whole genome shotgun (WGS) entry which is preliminary data.</text>
</comment>
<dbReference type="SMART" id="SM00490">
    <property type="entry name" value="HELICc"/>
    <property type="match status" value="1"/>
</dbReference>
<dbReference type="InterPro" id="IPR027417">
    <property type="entry name" value="P-loop_NTPase"/>
</dbReference>
<sequence>MNVKHHFVRLWGLANKVVVLDEVHAYDAYTGSLIEYLLKWLKGLGCSVVLMSATLPTATRQALLKAWGVRSALPECAYPRVLVADQAGVRVDTFTAREQAPIQLLGLEESLDSLAAQALDCLADGGCGAVIVNTVDRAQALFQLLRERVPDDTVLQLFHARYPAEQRREKEQATLTTFGPPDASRQRPQRALLIATQVAEQSLDLDFDFLLSDLAPVDLLLQRAGRLHRHRRAWRPVAHQQPRLWVAGLCADRLPDLKTTHWGHVYGDYLCLVTWAILLREPVWRLPADIDRLVQAVYAPWPELDHVPDEVRTRIEDVCRVEHKAEAQFQQNLAKQLAIDPRAEPDAAYIDKPHGGDEDDTLALRNRTRLGDDSVTVIPLWVDADGLWRIHPDDAPFDPQQVVSHALARQLLARQLTLSRKALTVHLKAQPTYPALAEHPLLTQSQPLLLVDGVCRVGKLEVSLDAELGVCYRRVGEL</sequence>
<dbReference type="GO" id="GO:0005524">
    <property type="term" value="F:ATP binding"/>
    <property type="evidence" value="ECO:0007669"/>
    <property type="project" value="UniProtKB-KW"/>
</dbReference>
<dbReference type="Proteomes" id="UP000247555">
    <property type="component" value="Unassembled WGS sequence"/>
</dbReference>
<dbReference type="Pfam" id="PF22590">
    <property type="entry name" value="Cas3-like_C_2"/>
    <property type="match status" value="1"/>
</dbReference>
<dbReference type="NCBIfam" id="TIGR01587">
    <property type="entry name" value="cas3_core"/>
    <property type="match status" value="1"/>
</dbReference>
<accession>A0A318KYA2</accession>
<dbReference type="PANTHER" id="PTHR47963">
    <property type="entry name" value="DEAD-BOX ATP-DEPENDENT RNA HELICASE 47, MITOCHONDRIAL"/>
    <property type="match status" value="1"/>
</dbReference>
<dbReference type="GO" id="GO:0003723">
    <property type="term" value="F:RNA binding"/>
    <property type="evidence" value="ECO:0007669"/>
    <property type="project" value="TreeGrafter"/>
</dbReference>
<keyword evidence="1" id="KW-0547">Nucleotide-binding</keyword>
<dbReference type="InterPro" id="IPR006474">
    <property type="entry name" value="Helicase_Cas3_CRISPR-ass_core"/>
</dbReference>
<name>A0A318KYA2_9NEIS</name>
<dbReference type="InterPro" id="IPR050547">
    <property type="entry name" value="DEAD_box_RNA_helicases"/>
</dbReference>
<keyword evidence="4" id="KW-0067">ATP-binding</keyword>
<dbReference type="GO" id="GO:0051607">
    <property type="term" value="P:defense response to virus"/>
    <property type="evidence" value="ECO:0007669"/>
    <property type="project" value="UniProtKB-KW"/>
</dbReference>
<evidence type="ECO:0000256" key="3">
    <source>
        <dbReference type="ARBA" id="ARBA00022806"/>
    </source>
</evidence>
<dbReference type="SUPFAM" id="SSF52540">
    <property type="entry name" value="P-loop containing nucleoside triphosphate hydrolases"/>
    <property type="match status" value="1"/>
</dbReference>
<dbReference type="Pfam" id="PF18395">
    <property type="entry name" value="Cas3_C"/>
    <property type="match status" value="1"/>
</dbReference>
<keyword evidence="5" id="KW-0051">Antiviral defense</keyword>
<dbReference type="InterPro" id="IPR041372">
    <property type="entry name" value="Cas3_C"/>
</dbReference>
<evidence type="ECO:0000259" key="6">
    <source>
        <dbReference type="SMART" id="SM00490"/>
    </source>
</evidence>